<dbReference type="AlphaFoldDB" id="A0A4R5NGA6"/>
<dbReference type="STRING" id="1122149.FD44_GL000848"/>
<evidence type="ECO:0000313" key="1">
    <source>
        <dbReference type="EMBL" id="TDG73251.1"/>
    </source>
</evidence>
<protein>
    <submittedName>
        <fullName evidence="1">Uncharacterized protein</fullName>
    </submittedName>
</protein>
<evidence type="ECO:0000313" key="2">
    <source>
        <dbReference type="Proteomes" id="UP000294854"/>
    </source>
</evidence>
<keyword evidence="2" id="KW-1185">Reference proteome</keyword>
<name>A0A4R5NGA6_9LACO</name>
<reference evidence="1 2" key="1">
    <citation type="journal article" date="2019" name="Appl. Microbiol. Biotechnol.">
        <title>Uncovering carbohydrate metabolism through a genotype-phenotype association study of 56 lactic acid bacteria genomes.</title>
        <authorList>
            <person name="Buron-Moles G."/>
            <person name="Chailyan A."/>
            <person name="Dolejs I."/>
            <person name="Forster J."/>
            <person name="Miks M.H."/>
        </authorList>
    </citation>
    <scope>NUCLEOTIDE SEQUENCE [LARGE SCALE GENOMIC DNA]</scope>
    <source>
        <strain evidence="1 2">ATCC 49373</strain>
    </source>
</reference>
<sequence length="146" mass="16648">MGKQEEVDFKLVGSRTKKIYFDADQLSESHNQMAVQIKSNMQLKMNENNEQQLLKFVNIIGIKSPKTEKNIFDVTIETIYLINTEINISGDKLKEMIENSTSLKKKLGDPVINILVDDFSSVTIRANGNPSILPKDKIEKILFQDM</sequence>
<gene>
    <name evidence="1" type="ORF">C5L31_002013</name>
</gene>
<organism evidence="1 2">
    <name type="scientific">Secundilactobacillus malefermentans</name>
    <dbReference type="NCBI Taxonomy" id="176292"/>
    <lineage>
        <taxon>Bacteria</taxon>
        <taxon>Bacillati</taxon>
        <taxon>Bacillota</taxon>
        <taxon>Bacilli</taxon>
        <taxon>Lactobacillales</taxon>
        <taxon>Lactobacillaceae</taxon>
        <taxon>Secundilactobacillus</taxon>
    </lineage>
</organism>
<proteinExistence type="predicted"/>
<dbReference type="EMBL" id="PUFO01000088">
    <property type="protein sequence ID" value="TDG73251.1"/>
    <property type="molecule type" value="Genomic_DNA"/>
</dbReference>
<accession>A0A4R5NGA6</accession>
<dbReference type="Proteomes" id="UP000294854">
    <property type="component" value="Unassembled WGS sequence"/>
</dbReference>
<comment type="caution">
    <text evidence="1">The sequence shown here is derived from an EMBL/GenBank/DDBJ whole genome shotgun (WGS) entry which is preliminary data.</text>
</comment>
<dbReference type="RefSeq" id="WP_010620292.1">
    <property type="nucleotide sequence ID" value="NZ_PUFO01000088.1"/>
</dbReference>